<sequence>MLASVAVAPLAVRVWLYRTALTPGAPAQSEALLAEPPQSGSKRLEALVCCYAAEVARRNARQK</sequence>
<evidence type="ECO:0000313" key="2">
    <source>
        <dbReference type="Proteomes" id="UP000516444"/>
    </source>
</evidence>
<proteinExistence type="predicted"/>
<dbReference type="EMBL" id="AP023440">
    <property type="protein sequence ID" value="BCL27116.1"/>
    <property type="molecule type" value="Genomic_DNA"/>
</dbReference>
<dbReference type="KEGG" id="sgm:GCM10017557_19750"/>
<dbReference type="Proteomes" id="UP000516444">
    <property type="component" value="Chromosome"/>
</dbReference>
<evidence type="ECO:0000313" key="1">
    <source>
        <dbReference type="EMBL" id="BCL27116.1"/>
    </source>
</evidence>
<gene>
    <name evidence="1" type="ORF">GCM10017557_19750</name>
</gene>
<accession>A0A7G1P006</accession>
<name>A0A7G1P006_9ACTN</name>
<reference evidence="1 2" key="1">
    <citation type="journal article" date="2014" name="Int. J. Syst. Evol. Microbiol.">
        <title>Complete genome sequence of Corynebacterium casei LMG S-19264T (=DSM 44701T), isolated from a smear-ripened cheese.</title>
        <authorList>
            <consortium name="US DOE Joint Genome Institute (JGI-PGF)"/>
            <person name="Walter F."/>
            <person name="Albersmeier A."/>
            <person name="Kalinowski J."/>
            <person name="Ruckert C."/>
        </authorList>
    </citation>
    <scope>NUCLEOTIDE SEQUENCE [LARGE SCALE GENOMIC DNA]</scope>
    <source>
        <strain evidence="1 2">JCM 4677</strain>
    </source>
</reference>
<protein>
    <submittedName>
        <fullName evidence="1">Uncharacterized protein</fullName>
    </submittedName>
</protein>
<dbReference type="AlphaFoldDB" id="A0A7G1P006"/>
<keyword evidence="2" id="KW-1185">Reference proteome</keyword>
<organism evidence="1 2">
    <name type="scientific">Streptomyces aurantiacus</name>
    <dbReference type="NCBI Taxonomy" id="47760"/>
    <lineage>
        <taxon>Bacteria</taxon>
        <taxon>Bacillati</taxon>
        <taxon>Actinomycetota</taxon>
        <taxon>Actinomycetes</taxon>
        <taxon>Kitasatosporales</taxon>
        <taxon>Streptomycetaceae</taxon>
        <taxon>Streptomyces</taxon>
        <taxon>Streptomyces aurantiacus group</taxon>
    </lineage>
</organism>